<dbReference type="PROSITE" id="PS00198">
    <property type="entry name" value="4FE4S_FER_1"/>
    <property type="match status" value="1"/>
</dbReference>
<protein>
    <submittedName>
        <fullName evidence="2">Coenzyme F420 hydrogenase</fullName>
    </submittedName>
</protein>
<evidence type="ECO:0000259" key="1">
    <source>
        <dbReference type="PROSITE" id="PS51379"/>
    </source>
</evidence>
<proteinExistence type="predicted"/>
<dbReference type="EMBL" id="DRIE01000095">
    <property type="protein sequence ID" value="HEC57331.1"/>
    <property type="molecule type" value="Genomic_DNA"/>
</dbReference>
<dbReference type="PROSITE" id="PS51379">
    <property type="entry name" value="4FE4S_FER_2"/>
    <property type="match status" value="1"/>
</dbReference>
<organism evidence="2">
    <name type="scientific">Candidatus Syntropharchaeum butanivorans</name>
    <dbReference type="NCBI Taxonomy" id="1839936"/>
    <lineage>
        <taxon>Archaea</taxon>
        <taxon>Methanobacteriati</taxon>
        <taxon>Methanobacteriota</taxon>
        <taxon>Stenosarchaea group</taxon>
        <taxon>Methanomicrobia</taxon>
        <taxon>Methanosarcinales</taxon>
        <taxon>ANME-2 cluster</taxon>
        <taxon>Candidatus Syntropharchaeum</taxon>
    </lineage>
</organism>
<dbReference type="AlphaFoldDB" id="A0A7J2S1H1"/>
<dbReference type="InterPro" id="IPR045220">
    <property type="entry name" value="FRHB/FDHB/HCAR-like"/>
</dbReference>
<feature type="domain" description="4Fe-4S ferredoxin-type" evidence="1">
    <location>
        <begin position="41"/>
        <end position="71"/>
    </location>
</feature>
<reference evidence="2" key="1">
    <citation type="journal article" date="2020" name="mSystems">
        <title>Genome- and Community-Level Interaction Insights into Carbon Utilization and Element Cycling Functions of Hydrothermarchaeota in Hydrothermal Sediment.</title>
        <authorList>
            <person name="Zhou Z."/>
            <person name="Liu Y."/>
            <person name="Xu W."/>
            <person name="Pan J."/>
            <person name="Luo Z.H."/>
            <person name="Li M."/>
        </authorList>
    </citation>
    <scope>NUCLEOTIDE SEQUENCE [LARGE SCALE GENOMIC DNA]</scope>
    <source>
        <strain evidence="2">HyVt-386</strain>
    </source>
</reference>
<dbReference type="SUPFAM" id="SSF46548">
    <property type="entry name" value="alpha-helical ferredoxin"/>
    <property type="match status" value="1"/>
</dbReference>
<dbReference type="Proteomes" id="UP000885936">
    <property type="component" value="Unassembled WGS sequence"/>
</dbReference>
<dbReference type="GO" id="GO:0052592">
    <property type="term" value="F:oxidoreductase activity, acting on CH or CH2 groups, with an iron-sulfur protein as acceptor"/>
    <property type="evidence" value="ECO:0007669"/>
    <property type="project" value="TreeGrafter"/>
</dbReference>
<sequence length="370" mass="41246">MSRFWMIKAKNLNYDEFTIIMEVVEGIKVPTFMEFGFADLESKVIGRGKCCFCGACIAFCPRIEAIDDIPQLVEYDALCGMCYTHCPRSFLDIPAIEEEIFGKNRVDELIGVHNGIFAARSKDPKLRERAQDGGVVTALISYALDSGMLDAVVATGLSDEVPWKPVPVIITDSSEVSRVSGSKYALSPTIVGVKEAIDSDFERIGFVGLPCSIQALRNIQVSKEPYQIGIDRVKLLIGLFCMENFRYDDLMSGFVRKVLKVNLEDVVKFEMREGSFWVKTKDTTYSVLIKDLDKYVAEGCRYCRDFTAELSDISVGSVGSDHGWSTVIRRSELGQKLFEDAIAEDYIEMGSITGTDLIKGLSRRKKEGAI</sequence>
<dbReference type="Pfam" id="PF04432">
    <property type="entry name" value="FrhB_FdhB_C"/>
    <property type="match status" value="1"/>
</dbReference>
<dbReference type="Gene3D" id="3.30.70.20">
    <property type="match status" value="1"/>
</dbReference>
<comment type="caution">
    <text evidence="2">The sequence shown here is derived from an EMBL/GenBank/DDBJ whole genome shotgun (WGS) entry which is preliminary data.</text>
</comment>
<evidence type="ECO:0000313" key="2">
    <source>
        <dbReference type="EMBL" id="HEC57331.1"/>
    </source>
</evidence>
<accession>A0A7J2S1H1</accession>
<name>A0A7J2S1H1_9EURY</name>
<dbReference type="PANTHER" id="PTHR31332:SF0">
    <property type="entry name" value="7-HYDROXYMETHYL CHLOROPHYLL A REDUCTASE, CHLOROPLASTIC"/>
    <property type="match status" value="1"/>
</dbReference>
<dbReference type="PANTHER" id="PTHR31332">
    <property type="entry name" value="7-HYDROXYMETHYL CHLOROPHYLL A REDUCTASE, CHLOROPLASTIC"/>
    <property type="match status" value="1"/>
</dbReference>
<dbReference type="InterPro" id="IPR007525">
    <property type="entry name" value="FrhB_FdhB_C"/>
</dbReference>
<dbReference type="Gene3D" id="3.10.450.750">
    <property type="match status" value="1"/>
</dbReference>
<dbReference type="InterPro" id="IPR017900">
    <property type="entry name" value="4Fe4S_Fe_S_CS"/>
</dbReference>
<dbReference type="InterPro" id="IPR017896">
    <property type="entry name" value="4Fe4S_Fe-S-bd"/>
</dbReference>
<dbReference type="Pfam" id="PF04422">
    <property type="entry name" value="FrhB_FdhB_N"/>
    <property type="match status" value="1"/>
</dbReference>
<gene>
    <name evidence="2" type="ORF">ENI32_05560</name>
</gene>
<dbReference type="InterPro" id="IPR007516">
    <property type="entry name" value="Co_F420_Hydgase/DH_bsu_N"/>
</dbReference>